<dbReference type="AlphaFoldDB" id="A0A0F8XR60"/>
<dbReference type="EMBL" id="LAZR01070168">
    <property type="protein sequence ID" value="KKK44554.1"/>
    <property type="molecule type" value="Genomic_DNA"/>
</dbReference>
<evidence type="ECO:0000313" key="1">
    <source>
        <dbReference type="EMBL" id="KKK44554.1"/>
    </source>
</evidence>
<organism evidence="1">
    <name type="scientific">marine sediment metagenome</name>
    <dbReference type="NCBI Taxonomy" id="412755"/>
    <lineage>
        <taxon>unclassified sequences</taxon>
        <taxon>metagenomes</taxon>
        <taxon>ecological metagenomes</taxon>
    </lineage>
</organism>
<accession>A0A0F8XR60</accession>
<reference evidence="1" key="1">
    <citation type="journal article" date="2015" name="Nature">
        <title>Complex archaea that bridge the gap between prokaryotes and eukaryotes.</title>
        <authorList>
            <person name="Spang A."/>
            <person name="Saw J.H."/>
            <person name="Jorgensen S.L."/>
            <person name="Zaremba-Niedzwiedzka K."/>
            <person name="Martijn J."/>
            <person name="Lind A.E."/>
            <person name="van Eijk R."/>
            <person name="Schleper C."/>
            <person name="Guy L."/>
            <person name="Ettema T.J."/>
        </authorList>
    </citation>
    <scope>NUCLEOTIDE SEQUENCE</scope>
</reference>
<feature type="non-terminal residue" evidence="1">
    <location>
        <position position="1"/>
    </location>
</feature>
<comment type="caution">
    <text evidence="1">The sequence shown here is derived from an EMBL/GenBank/DDBJ whole genome shotgun (WGS) entry which is preliminary data.</text>
</comment>
<name>A0A0F8XR60_9ZZZZ</name>
<gene>
    <name evidence="1" type="ORF">LCGC14_3166910</name>
</gene>
<sequence>RYEIGGVCTIPDKDGNMTHKTCSTKMKHCNYVRKEEENVHFTELQDPDRG</sequence>
<protein>
    <submittedName>
        <fullName evidence="1">Uncharacterized protein</fullName>
    </submittedName>
</protein>
<proteinExistence type="predicted"/>